<dbReference type="EMBL" id="GL349433">
    <property type="protein sequence ID" value="KNC46053.1"/>
    <property type="molecule type" value="Genomic_DNA"/>
</dbReference>
<comment type="subcellular location">
    <subcellularLocation>
        <location evidence="1 7">Nucleus</location>
    </subcellularLocation>
</comment>
<sequence length="161" mass="18236">MEHERKPFTETPAEAAARFEIELDFVQSLANPKYLEYLAQRKYFADKRFVAYLKYLQYWRSPEYAVFLAYPHALFFLEHLLNPAFRFRLEHDSGFAELLHAQQVYLWTHNAALRQADDAEALAPATSALAPLTSKVPTPTLLNACPSSGAASSALVPMAIE</sequence>
<dbReference type="InterPro" id="IPR008831">
    <property type="entry name" value="Mediator_Med31"/>
</dbReference>
<dbReference type="Gene3D" id="1.10.10.1340">
    <property type="entry name" value="Mediator of RNA polymerase II, submodule Med31 (Soh1)"/>
    <property type="match status" value="1"/>
</dbReference>
<evidence type="ECO:0000256" key="3">
    <source>
        <dbReference type="ARBA" id="ARBA00023015"/>
    </source>
</evidence>
<dbReference type="GeneID" id="25559990"/>
<evidence type="ECO:0000256" key="2">
    <source>
        <dbReference type="ARBA" id="ARBA00006378"/>
    </source>
</evidence>
<reference evidence="8 9" key="1">
    <citation type="submission" date="2010-05" db="EMBL/GenBank/DDBJ databases">
        <title>The Genome Sequence of Thecamonas trahens ATCC 50062.</title>
        <authorList>
            <consortium name="The Broad Institute Genome Sequencing Platform"/>
            <person name="Russ C."/>
            <person name="Cuomo C."/>
            <person name="Shea T."/>
            <person name="Young S.K."/>
            <person name="Zeng Q."/>
            <person name="Koehrsen M."/>
            <person name="Haas B."/>
            <person name="Borodovsky M."/>
            <person name="Guigo R."/>
            <person name="Alvarado L."/>
            <person name="Berlin A."/>
            <person name="Bochicchio J."/>
            <person name="Borenstein D."/>
            <person name="Chapman S."/>
            <person name="Chen Z."/>
            <person name="Freedman E."/>
            <person name="Gellesch M."/>
            <person name="Goldberg J."/>
            <person name="Griggs A."/>
            <person name="Gujja S."/>
            <person name="Heilman E."/>
            <person name="Heiman D."/>
            <person name="Hepburn T."/>
            <person name="Howarth C."/>
            <person name="Jen D."/>
            <person name="Larson L."/>
            <person name="Mehta T."/>
            <person name="Park D."/>
            <person name="Pearson M."/>
            <person name="Roberts A."/>
            <person name="Saif S."/>
            <person name="Shenoy N."/>
            <person name="Sisk P."/>
            <person name="Stolte C."/>
            <person name="Sykes S."/>
            <person name="Thomson T."/>
            <person name="Walk T."/>
            <person name="White J."/>
            <person name="Yandava C."/>
            <person name="Burger G."/>
            <person name="Gray M.W."/>
            <person name="Holland P.W.H."/>
            <person name="King N."/>
            <person name="Lang F.B.F."/>
            <person name="Roger A.J."/>
            <person name="Ruiz-Trillo I."/>
            <person name="Lander E."/>
            <person name="Nusbaum C."/>
        </authorList>
    </citation>
    <scope>NUCLEOTIDE SEQUENCE [LARGE SCALE GENOMIC DNA]</scope>
    <source>
        <strain evidence="8 9">ATCC 50062</strain>
    </source>
</reference>
<comment type="function">
    <text evidence="7">Component of the Mediator complex, a coactivator involved in the regulated transcription of nearly all RNA polymerase II-dependent genes. Mediator functions as a bridge to convey information from gene-specific regulatory proteins to the basal RNA polymerase II transcription machinery. Mediator is recruited to promoters by direct interactions with regulatory proteins and serves as a scaffold for the assembly of a functional preinitiation complex with RNA polymerase II and the general transcription factors.</text>
</comment>
<dbReference type="STRING" id="461836.A0A0L0D415"/>
<keyword evidence="9" id="KW-1185">Reference proteome</keyword>
<keyword evidence="4 7" id="KW-0010">Activator</keyword>
<dbReference type="GO" id="GO:0006355">
    <property type="term" value="P:regulation of DNA-templated transcription"/>
    <property type="evidence" value="ECO:0007669"/>
    <property type="project" value="InterPro"/>
</dbReference>
<evidence type="ECO:0000256" key="7">
    <source>
        <dbReference type="RuleBase" id="RU364129"/>
    </source>
</evidence>
<proteinExistence type="inferred from homology"/>
<dbReference type="OMA" id="WASGTVE"/>
<evidence type="ECO:0000256" key="4">
    <source>
        <dbReference type="ARBA" id="ARBA00023159"/>
    </source>
</evidence>
<protein>
    <recommendedName>
        <fullName evidence="7">Mediator of RNA polymerase II transcription subunit 31</fullName>
    </recommendedName>
</protein>
<gene>
    <name evidence="8" type="ORF">AMSG_00171</name>
</gene>
<dbReference type="GO" id="GO:0016592">
    <property type="term" value="C:mediator complex"/>
    <property type="evidence" value="ECO:0007669"/>
    <property type="project" value="InterPro"/>
</dbReference>
<accession>A0A0L0D415</accession>
<evidence type="ECO:0000313" key="8">
    <source>
        <dbReference type="EMBL" id="KNC46053.1"/>
    </source>
</evidence>
<dbReference type="OrthoDB" id="10257739at2759"/>
<evidence type="ECO:0000256" key="6">
    <source>
        <dbReference type="ARBA" id="ARBA00023242"/>
    </source>
</evidence>
<keyword evidence="3 7" id="KW-0805">Transcription regulation</keyword>
<keyword evidence="5 7" id="KW-0804">Transcription</keyword>
<evidence type="ECO:0000313" key="9">
    <source>
        <dbReference type="Proteomes" id="UP000054408"/>
    </source>
</evidence>
<evidence type="ECO:0000256" key="1">
    <source>
        <dbReference type="ARBA" id="ARBA00004123"/>
    </source>
</evidence>
<dbReference type="RefSeq" id="XP_013763033.1">
    <property type="nucleotide sequence ID" value="XM_013907579.1"/>
</dbReference>
<dbReference type="eggNOG" id="KOG4086">
    <property type="taxonomic scope" value="Eukaryota"/>
</dbReference>
<dbReference type="AlphaFoldDB" id="A0A0L0D415"/>
<dbReference type="Proteomes" id="UP000054408">
    <property type="component" value="Unassembled WGS sequence"/>
</dbReference>
<comment type="subunit">
    <text evidence="7">Component of the Mediator complex.</text>
</comment>
<evidence type="ECO:0000256" key="5">
    <source>
        <dbReference type="ARBA" id="ARBA00023163"/>
    </source>
</evidence>
<keyword evidence="6 7" id="KW-0539">Nucleus</keyword>
<dbReference type="InterPro" id="IPR038089">
    <property type="entry name" value="Med31_sf"/>
</dbReference>
<dbReference type="GO" id="GO:0003712">
    <property type="term" value="F:transcription coregulator activity"/>
    <property type="evidence" value="ECO:0007669"/>
    <property type="project" value="InterPro"/>
</dbReference>
<name>A0A0L0D415_THETB</name>
<organism evidence="8 9">
    <name type="scientific">Thecamonas trahens ATCC 50062</name>
    <dbReference type="NCBI Taxonomy" id="461836"/>
    <lineage>
        <taxon>Eukaryota</taxon>
        <taxon>Apusozoa</taxon>
        <taxon>Apusomonadida</taxon>
        <taxon>Apusomonadidae</taxon>
        <taxon>Thecamonas</taxon>
    </lineage>
</organism>
<comment type="similarity">
    <text evidence="2 7">Belongs to the Mediator complex subunit 31 family.</text>
</comment>
<dbReference type="Pfam" id="PF05669">
    <property type="entry name" value="Med31"/>
    <property type="match status" value="1"/>
</dbReference>
<dbReference type="PANTHER" id="PTHR13186">
    <property type="entry name" value="MEDIATOR OF RNA POLYMERASE II TRANSCRIPTION SUBUNIT 31"/>
    <property type="match status" value="1"/>
</dbReference>